<dbReference type="GO" id="GO:0005524">
    <property type="term" value="F:ATP binding"/>
    <property type="evidence" value="ECO:0007669"/>
    <property type="project" value="UniProtKB-KW"/>
</dbReference>
<dbReference type="SMART" id="SM00220">
    <property type="entry name" value="S_TKc"/>
    <property type="match status" value="1"/>
</dbReference>
<evidence type="ECO:0000256" key="7">
    <source>
        <dbReference type="ARBA" id="ARBA00022840"/>
    </source>
</evidence>
<organism evidence="11">
    <name type="scientific">Cyprinus carpio</name>
    <name type="common">Common carp</name>
    <dbReference type="NCBI Taxonomy" id="7962"/>
    <lineage>
        <taxon>Eukaryota</taxon>
        <taxon>Metazoa</taxon>
        <taxon>Chordata</taxon>
        <taxon>Craniata</taxon>
        <taxon>Vertebrata</taxon>
        <taxon>Euteleostomi</taxon>
        <taxon>Actinopterygii</taxon>
        <taxon>Neopterygii</taxon>
        <taxon>Teleostei</taxon>
        <taxon>Ostariophysi</taxon>
        <taxon>Cypriniformes</taxon>
        <taxon>Cyprinidae</taxon>
        <taxon>Cyprininae</taxon>
        <taxon>Cyprinus</taxon>
    </lineage>
</organism>
<feature type="domain" description="Protein kinase" evidence="10">
    <location>
        <begin position="1"/>
        <end position="195"/>
    </location>
</feature>
<proteinExistence type="inferred from homology"/>
<evidence type="ECO:0000256" key="4">
    <source>
        <dbReference type="ARBA" id="ARBA00022679"/>
    </source>
</evidence>
<keyword evidence="3" id="KW-0723">Serine/threonine-protein kinase</keyword>
<dbReference type="AlphaFoldDB" id="A0A9R0ATI1"/>
<dbReference type="GO" id="GO:0005737">
    <property type="term" value="C:cytoplasm"/>
    <property type="evidence" value="ECO:0007669"/>
    <property type="project" value="TreeGrafter"/>
</dbReference>
<evidence type="ECO:0000313" key="11">
    <source>
        <dbReference type="RefSeq" id="XP_042609700.1"/>
    </source>
</evidence>
<dbReference type="OrthoDB" id="8682894at2759"/>
<dbReference type="EC" id="2.7.11.1" evidence="2"/>
<keyword evidence="5" id="KW-0547">Nucleotide-binding</keyword>
<dbReference type="Proteomes" id="UP001155660">
    <property type="component" value="Unplaced"/>
</dbReference>
<evidence type="ECO:0000256" key="6">
    <source>
        <dbReference type="ARBA" id="ARBA00022777"/>
    </source>
</evidence>
<dbReference type="InterPro" id="IPR051138">
    <property type="entry name" value="PIM_Ser/Thr_kinase"/>
</dbReference>
<dbReference type="PANTHER" id="PTHR22984">
    <property type="entry name" value="SERINE/THREONINE-PROTEIN KINASE PIM"/>
    <property type="match status" value="1"/>
</dbReference>
<name>A0A9R0ATI1_CYPCA</name>
<dbReference type="PANTHER" id="PTHR22984:SF11">
    <property type="entry name" value="AURORA KINASE-RELATED"/>
    <property type="match status" value="1"/>
</dbReference>
<comment type="catalytic activity">
    <reaction evidence="8">
        <text>L-threonyl-[protein] + ATP = O-phospho-L-threonyl-[protein] + ADP + H(+)</text>
        <dbReference type="Rhea" id="RHEA:46608"/>
        <dbReference type="Rhea" id="RHEA-COMP:11060"/>
        <dbReference type="Rhea" id="RHEA-COMP:11605"/>
        <dbReference type="ChEBI" id="CHEBI:15378"/>
        <dbReference type="ChEBI" id="CHEBI:30013"/>
        <dbReference type="ChEBI" id="CHEBI:30616"/>
        <dbReference type="ChEBI" id="CHEBI:61977"/>
        <dbReference type="ChEBI" id="CHEBI:456216"/>
        <dbReference type="EC" id="2.7.11.1"/>
    </reaction>
</comment>
<evidence type="ECO:0000256" key="9">
    <source>
        <dbReference type="ARBA" id="ARBA00048679"/>
    </source>
</evidence>
<keyword evidence="4" id="KW-0808">Transferase</keyword>
<keyword evidence="7" id="KW-0067">ATP-binding</keyword>
<dbReference type="KEGG" id="ccar:122142544"/>
<evidence type="ECO:0000256" key="1">
    <source>
        <dbReference type="ARBA" id="ARBA00005505"/>
    </source>
</evidence>
<evidence type="ECO:0000256" key="2">
    <source>
        <dbReference type="ARBA" id="ARBA00012513"/>
    </source>
</evidence>
<dbReference type="Pfam" id="PF00069">
    <property type="entry name" value="Pkinase"/>
    <property type="match status" value="1"/>
</dbReference>
<comment type="catalytic activity">
    <reaction evidence="9">
        <text>L-seryl-[protein] + ATP = O-phospho-L-seryl-[protein] + ADP + H(+)</text>
        <dbReference type="Rhea" id="RHEA:17989"/>
        <dbReference type="Rhea" id="RHEA-COMP:9863"/>
        <dbReference type="Rhea" id="RHEA-COMP:11604"/>
        <dbReference type="ChEBI" id="CHEBI:15378"/>
        <dbReference type="ChEBI" id="CHEBI:29999"/>
        <dbReference type="ChEBI" id="CHEBI:30616"/>
        <dbReference type="ChEBI" id="CHEBI:83421"/>
        <dbReference type="ChEBI" id="CHEBI:456216"/>
        <dbReference type="EC" id="2.7.11.1"/>
    </reaction>
</comment>
<dbReference type="GO" id="GO:0043066">
    <property type="term" value="P:negative regulation of apoptotic process"/>
    <property type="evidence" value="ECO:0007669"/>
    <property type="project" value="TreeGrafter"/>
</dbReference>
<dbReference type="InterPro" id="IPR000719">
    <property type="entry name" value="Prot_kinase_dom"/>
</dbReference>
<reference evidence="11" key="1">
    <citation type="submission" date="2025-08" db="UniProtKB">
        <authorList>
            <consortium name="RefSeq"/>
        </authorList>
    </citation>
    <scope>IDENTIFICATION</scope>
    <source>
        <tissue evidence="11">Muscle</tissue>
    </source>
</reference>
<dbReference type="GeneID" id="122142544"/>
<dbReference type="RefSeq" id="XP_042609700.1">
    <property type="nucleotide sequence ID" value="XM_042753766.1"/>
</dbReference>
<dbReference type="PROSITE" id="PS50011">
    <property type="entry name" value="PROTEIN_KINASE_DOM"/>
    <property type="match status" value="1"/>
</dbReference>
<dbReference type="GO" id="GO:0007346">
    <property type="term" value="P:regulation of mitotic cell cycle"/>
    <property type="evidence" value="ECO:0007669"/>
    <property type="project" value="TreeGrafter"/>
</dbReference>
<comment type="similarity">
    <text evidence="1">Belongs to the protein kinase superfamily. CAMK Ser/Thr protein kinase family. PIM subfamily.</text>
</comment>
<accession>A0A9R0ATI1</accession>
<evidence type="ECO:0000259" key="10">
    <source>
        <dbReference type="PROSITE" id="PS50011"/>
    </source>
</evidence>
<evidence type="ECO:0000256" key="5">
    <source>
        <dbReference type="ARBA" id="ARBA00022741"/>
    </source>
</evidence>
<sequence length="195" mass="22742">MRLELSTMRRVQRNPPCDHIIRLFEWFYTEDQVILIMERPPNSVTLFEFIKHSKGHPTERAAKVIVRQIIVALHHCNVCGVHHNHTHLRNILINRDTLQLKLIDFGGARLIAETPSEERTLGAVSRETAVRSGCECLYRVLCALIKGIPFWIRLSRECTDLLQELKNDRTWNTLENILDHAWFKEASTVNRGERN</sequence>
<evidence type="ECO:0000256" key="3">
    <source>
        <dbReference type="ARBA" id="ARBA00022527"/>
    </source>
</evidence>
<protein>
    <recommendedName>
        <fullName evidence="2">non-specific serine/threonine protein kinase</fullName>
        <ecNumber evidence="2">2.7.11.1</ecNumber>
    </recommendedName>
</protein>
<gene>
    <name evidence="11" type="primary">LOC122142544</name>
</gene>
<evidence type="ECO:0000256" key="8">
    <source>
        <dbReference type="ARBA" id="ARBA00047899"/>
    </source>
</evidence>
<keyword evidence="6" id="KW-0418">Kinase</keyword>
<dbReference type="GO" id="GO:0004674">
    <property type="term" value="F:protein serine/threonine kinase activity"/>
    <property type="evidence" value="ECO:0007669"/>
    <property type="project" value="UniProtKB-KW"/>
</dbReference>